<dbReference type="KEGG" id="ffl:HYN86_01180"/>
<dbReference type="OrthoDB" id="1345247at2"/>
<dbReference type="EMBL" id="CP030261">
    <property type="protein sequence ID" value="AXB55290.1"/>
    <property type="molecule type" value="Genomic_DNA"/>
</dbReference>
<accession>A0A344LMZ8</accession>
<proteinExistence type="predicted"/>
<keyword evidence="2" id="KW-1185">Reference proteome</keyword>
<protein>
    <submittedName>
        <fullName evidence="1">Uncharacterized protein</fullName>
    </submittedName>
</protein>
<organism evidence="1 2">
    <name type="scientific">Flavobacterium fluviale</name>
    <dbReference type="NCBI Taxonomy" id="2249356"/>
    <lineage>
        <taxon>Bacteria</taxon>
        <taxon>Pseudomonadati</taxon>
        <taxon>Bacteroidota</taxon>
        <taxon>Flavobacteriia</taxon>
        <taxon>Flavobacteriales</taxon>
        <taxon>Flavobacteriaceae</taxon>
        <taxon>Flavobacterium</taxon>
    </lineage>
</organism>
<dbReference type="Proteomes" id="UP000251561">
    <property type="component" value="Chromosome"/>
</dbReference>
<evidence type="ECO:0000313" key="2">
    <source>
        <dbReference type="Proteomes" id="UP000251561"/>
    </source>
</evidence>
<sequence>MKRIFIFSMLFLISFITNSQNLKYRSVDYYFSILKKAEIKESQDRGLLDGNLNIAKKYKKKAENGLNQAGQDLYLNIKMNLLKTYFKDYLYQQHINYKNETYVLYFSMAGFDDTEWCILKWKRGKWKNLERIDKQLVENVRNKKDESANFNFVCFNYDEGPKNIDGIKIFVKKHYLIMQRGGLYHSLIDLERDKILINEESPMHASNSKNKTEMNIWIKKNLHDKIDKIIQ</sequence>
<dbReference type="AlphaFoldDB" id="A0A344LMZ8"/>
<name>A0A344LMZ8_9FLAO</name>
<reference evidence="1 2" key="1">
    <citation type="submission" date="2018-06" db="EMBL/GenBank/DDBJ databases">
        <title>Genome sequencing of Flavobacterium.</title>
        <authorList>
            <person name="Baek M.-G."/>
            <person name="Yi H."/>
        </authorList>
    </citation>
    <scope>NUCLEOTIDE SEQUENCE [LARGE SCALE GENOMIC DNA]</scope>
    <source>
        <strain evidence="1 2">HYN0086</strain>
    </source>
</reference>
<evidence type="ECO:0000313" key="1">
    <source>
        <dbReference type="EMBL" id="AXB55290.1"/>
    </source>
</evidence>
<gene>
    <name evidence="1" type="ORF">HYN86_01180</name>
</gene>